<comment type="caution">
    <text evidence="1">The sequence shown here is derived from an EMBL/GenBank/DDBJ whole genome shotgun (WGS) entry which is preliminary data.</text>
</comment>
<dbReference type="AlphaFoldDB" id="X0SHZ0"/>
<proteinExistence type="predicted"/>
<reference evidence="1" key="1">
    <citation type="journal article" date="2014" name="Front. Microbiol.">
        <title>High frequency of phylogenetically diverse reductive dehalogenase-homologous genes in deep subseafloor sedimentary metagenomes.</title>
        <authorList>
            <person name="Kawai M."/>
            <person name="Futagami T."/>
            <person name="Toyoda A."/>
            <person name="Takaki Y."/>
            <person name="Nishi S."/>
            <person name="Hori S."/>
            <person name="Arai W."/>
            <person name="Tsubouchi T."/>
            <person name="Morono Y."/>
            <person name="Uchiyama I."/>
            <person name="Ito T."/>
            <person name="Fujiyama A."/>
            <person name="Inagaki F."/>
            <person name="Takami H."/>
        </authorList>
    </citation>
    <scope>NUCLEOTIDE SEQUENCE</scope>
    <source>
        <strain evidence="1">Expedition CK06-06</strain>
    </source>
</reference>
<accession>X0SHZ0</accession>
<dbReference type="EMBL" id="BARS01009495">
    <property type="protein sequence ID" value="GAF75487.1"/>
    <property type="molecule type" value="Genomic_DNA"/>
</dbReference>
<evidence type="ECO:0000313" key="1">
    <source>
        <dbReference type="EMBL" id="GAF75487.1"/>
    </source>
</evidence>
<feature type="non-terminal residue" evidence="1">
    <location>
        <position position="129"/>
    </location>
</feature>
<protein>
    <recommendedName>
        <fullName evidence="2">Bacteriophage Mu GpT domain-containing protein</fullName>
    </recommendedName>
</protein>
<gene>
    <name evidence="1" type="ORF">S01H1_17850</name>
</gene>
<dbReference type="Pfam" id="PF25209">
    <property type="entry name" value="Phage_capsid_4"/>
    <property type="match status" value="1"/>
</dbReference>
<name>X0SHZ0_9ZZZZ</name>
<evidence type="ECO:0008006" key="2">
    <source>
        <dbReference type="Google" id="ProtNLM"/>
    </source>
</evidence>
<organism evidence="1">
    <name type="scientific">marine sediment metagenome</name>
    <dbReference type="NCBI Taxonomy" id="412755"/>
    <lineage>
        <taxon>unclassified sequences</taxon>
        <taxon>metagenomes</taxon>
        <taxon>ecological metagenomes</taxon>
    </lineage>
</organism>
<sequence length="129" mass="14509">MAGVIATGNISRLLQEGVKKVFGQAYDEHTTQWDMLFDTEDSSKAFELDQQFEGFGLAPVKNEGAGVAYDSQQEGFTPKYVNLTYAKGFIVTREAMEDNQYNLFSKRARALAFSMRQTKENVGANVYNR</sequence>